<keyword evidence="1" id="KW-0472">Membrane</keyword>
<proteinExistence type="predicted"/>
<reference evidence="3" key="2">
    <citation type="submission" date="2025-08" db="UniProtKB">
        <authorList>
            <consortium name="RefSeq"/>
        </authorList>
    </citation>
    <scope>IDENTIFICATION</scope>
    <source>
        <tissue evidence="3">Leaf</tissue>
    </source>
</reference>
<evidence type="ECO:0000256" key="1">
    <source>
        <dbReference type="SAM" id="Phobius"/>
    </source>
</evidence>
<evidence type="ECO:0000313" key="2">
    <source>
        <dbReference type="Proteomes" id="UP000694864"/>
    </source>
</evidence>
<reference evidence="2" key="1">
    <citation type="journal article" date="2014" name="Nat. Commun.">
        <title>The emerging biofuel crop Camelina sativa retains a highly undifferentiated hexaploid genome structure.</title>
        <authorList>
            <person name="Kagale S."/>
            <person name="Koh C."/>
            <person name="Nixon J."/>
            <person name="Bollina V."/>
            <person name="Clarke W.E."/>
            <person name="Tuteja R."/>
            <person name="Spillane C."/>
            <person name="Robinson S.J."/>
            <person name="Links M.G."/>
            <person name="Clarke C."/>
            <person name="Higgins E.E."/>
            <person name="Huebert T."/>
            <person name="Sharpe A.G."/>
            <person name="Parkin I.A."/>
        </authorList>
    </citation>
    <scope>NUCLEOTIDE SEQUENCE [LARGE SCALE GENOMIC DNA]</scope>
    <source>
        <strain evidence="2">cv. DH55</strain>
    </source>
</reference>
<keyword evidence="1" id="KW-0812">Transmembrane</keyword>
<feature type="transmembrane region" description="Helical" evidence="1">
    <location>
        <begin position="6"/>
        <end position="24"/>
    </location>
</feature>
<gene>
    <name evidence="3" type="primary">LOC104700855</name>
</gene>
<protein>
    <submittedName>
        <fullName evidence="3">Uncharacterized protein LOC104700855</fullName>
    </submittedName>
</protein>
<name>A0ABM0SQQ4_CAMSA</name>
<keyword evidence="2" id="KW-1185">Reference proteome</keyword>
<sequence length="145" mass="16605">MKANSRNGGLFAMMVLVLVVYCFFENMARISVEVSPYEPVGSYLPGSLFALYNKDKMLKPFPSHNEYLKRFNLASVDVWQTVRSNCRDGFITLSIKSMHFFVSKLMQFRYSVSTAIPTTRSWTSRIIFWVTLTRSVSSMANDTAL</sequence>
<accession>A0ABM0SQQ4</accession>
<evidence type="ECO:0000313" key="3">
    <source>
        <dbReference type="RefSeq" id="XP_010414754.1"/>
    </source>
</evidence>
<dbReference type="RefSeq" id="XP_010414754.1">
    <property type="nucleotide sequence ID" value="XM_010416452.2"/>
</dbReference>
<keyword evidence="1" id="KW-1133">Transmembrane helix</keyword>
<dbReference type="GeneID" id="104700855"/>
<organism evidence="2 3">
    <name type="scientific">Camelina sativa</name>
    <name type="common">False flax</name>
    <name type="synonym">Myagrum sativum</name>
    <dbReference type="NCBI Taxonomy" id="90675"/>
    <lineage>
        <taxon>Eukaryota</taxon>
        <taxon>Viridiplantae</taxon>
        <taxon>Streptophyta</taxon>
        <taxon>Embryophyta</taxon>
        <taxon>Tracheophyta</taxon>
        <taxon>Spermatophyta</taxon>
        <taxon>Magnoliopsida</taxon>
        <taxon>eudicotyledons</taxon>
        <taxon>Gunneridae</taxon>
        <taxon>Pentapetalae</taxon>
        <taxon>rosids</taxon>
        <taxon>malvids</taxon>
        <taxon>Brassicales</taxon>
        <taxon>Brassicaceae</taxon>
        <taxon>Camelineae</taxon>
        <taxon>Camelina</taxon>
    </lineage>
</organism>
<dbReference type="Proteomes" id="UP000694864">
    <property type="component" value="Chromosome 7"/>
</dbReference>